<dbReference type="PANTHER" id="PTHR36438:SF1">
    <property type="entry name" value="IRON-SULFUR CLUSTER REPAIR PROTEIN YTFE"/>
    <property type="match status" value="1"/>
</dbReference>
<dbReference type="GO" id="GO:0046872">
    <property type="term" value="F:metal ion binding"/>
    <property type="evidence" value="ECO:0007669"/>
    <property type="project" value="UniProtKB-KW"/>
</dbReference>
<dbReference type="InterPro" id="IPR012312">
    <property type="entry name" value="Hemerythrin-like"/>
</dbReference>
<evidence type="ECO:0000313" key="6">
    <source>
        <dbReference type="EMBL" id="MBB6040724.1"/>
    </source>
</evidence>
<evidence type="ECO:0000259" key="5">
    <source>
        <dbReference type="Pfam" id="PF01814"/>
    </source>
</evidence>
<dbReference type="EMBL" id="JACHHH010000003">
    <property type="protein sequence ID" value="MBB6040724.1"/>
    <property type="molecule type" value="Genomic_DNA"/>
</dbReference>
<reference evidence="6 7" key="1">
    <citation type="submission" date="2020-08" db="EMBL/GenBank/DDBJ databases">
        <title>Genomic Encyclopedia of Type Strains, Phase IV (KMG-IV): sequencing the most valuable type-strain genomes for metagenomic binning, comparative biology and taxonomic classification.</title>
        <authorList>
            <person name="Goeker M."/>
        </authorList>
    </citation>
    <scope>NUCLEOTIDE SEQUENCE [LARGE SCALE GENOMIC DNA]</scope>
    <source>
        <strain evidence="6 7">DSM 17245</strain>
    </source>
</reference>
<keyword evidence="2" id="KW-0963">Cytoplasm</keyword>
<organism evidence="6 7">
    <name type="scientific">Oribacterium sinus</name>
    <dbReference type="NCBI Taxonomy" id="237576"/>
    <lineage>
        <taxon>Bacteria</taxon>
        <taxon>Bacillati</taxon>
        <taxon>Bacillota</taxon>
        <taxon>Clostridia</taxon>
        <taxon>Lachnospirales</taxon>
        <taxon>Lachnospiraceae</taxon>
        <taxon>Oribacterium</taxon>
    </lineage>
</organism>
<dbReference type="Proteomes" id="UP000522163">
    <property type="component" value="Unassembled WGS sequence"/>
</dbReference>
<evidence type="ECO:0000313" key="7">
    <source>
        <dbReference type="Proteomes" id="UP000522163"/>
    </source>
</evidence>
<sequence length="232" mass="26953">MITKEMTLADVVKEYPGTIPYLNEYRLDYCCGGHDPIAKIAKEKNIDLEPFIQELEKLAALPKKNDLDYEGELQRFRALSVPEMLADLERSHHIKERELLADVEALLNKILVVHYEHHGEELSSIHHHFALLKADLEEHFAKEEKLVFPIMKKSGKPSSEDIAYVKSLEEEHSTAGELIKLLQKETNFFTAPEDVCPTYRRCFSQMEALVEDIFMHIFKENSIAFPEYYEQE</sequence>
<dbReference type="Pfam" id="PF01814">
    <property type="entry name" value="Hemerythrin"/>
    <property type="match status" value="1"/>
</dbReference>
<comment type="subcellular location">
    <subcellularLocation>
        <location evidence="1">Cytoplasm</location>
    </subcellularLocation>
</comment>
<dbReference type="GO" id="GO:0005737">
    <property type="term" value="C:cytoplasm"/>
    <property type="evidence" value="ECO:0007669"/>
    <property type="project" value="UniProtKB-SubCell"/>
</dbReference>
<dbReference type="Gene3D" id="1.10.3910.10">
    <property type="entry name" value="SP0561-like"/>
    <property type="match status" value="1"/>
</dbReference>
<dbReference type="RefSeq" id="WP_183683032.1">
    <property type="nucleotide sequence ID" value="NZ_JACHHH010000003.1"/>
</dbReference>
<feature type="domain" description="Hemerythrin-like" evidence="5">
    <location>
        <begin position="87"/>
        <end position="227"/>
    </location>
</feature>
<evidence type="ECO:0000256" key="1">
    <source>
        <dbReference type="ARBA" id="ARBA00004496"/>
    </source>
</evidence>
<dbReference type="AlphaFoldDB" id="A0A7W9SEK9"/>
<name>A0A7W9SEK9_9FIRM</name>
<keyword evidence="3" id="KW-0479">Metal-binding</keyword>
<keyword evidence="4" id="KW-0408">Iron</keyword>
<evidence type="ECO:0000256" key="2">
    <source>
        <dbReference type="ARBA" id="ARBA00022490"/>
    </source>
</evidence>
<gene>
    <name evidence="6" type="ORF">HNQ46_000687</name>
</gene>
<dbReference type="GeneID" id="85014246"/>
<evidence type="ECO:0000256" key="4">
    <source>
        <dbReference type="ARBA" id="ARBA00023004"/>
    </source>
</evidence>
<dbReference type="SUPFAM" id="SSF140683">
    <property type="entry name" value="SP0561-like"/>
    <property type="match status" value="1"/>
</dbReference>
<comment type="caution">
    <text evidence="6">The sequence shown here is derived from an EMBL/GenBank/DDBJ whole genome shotgun (WGS) entry which is preliminary data.</text>
</comment>
<accession>A0A7W9SEK9</accession>
<dbReference type="InterPro" id="IPR019903">
    <property type="entry name" value="RIC_family"/>
</dbReference>
<dbReference type="InterPro" id="IPR038062">
    <property type="entry name" value="ScdA-like_N_sf"/>
</dbReference>
<dbReference type="Gene3D" id="1.20.120.520">
    <property type="entry name" value="nmb1532 protein domain like"/>
    <property type="match status" value="1"/>
</dbReference>
<evidence type="ECO:0000256" key="3">
    <source>
        <dbReference type="ARBA" id="ARBA00022723"/>
    </source>
</evidence>
<dbReference type="Pfam" id="PF04405">
    <property type="entry name" value="ScdA_N"/>
    <property type="match status" value="1"/>
</dbReference>
<dbReference type="PANTHER" id="PTHR36438">
    <property type="entry name" value="IRON-SULFUR CLUSTER REPAIR PROTEIN YTFE"/>
    <property type="match status" value="1"/>
</dbReference>
<protein>
    <submittedName>
        <fullName evidence="6">Regulator of cell morphogenesis and NO signaling</fullName>
    </submittedName>
</protein>
<proteinExistence type="predicted"/>